<comment type="caution">
    <text evidence="2">The sequence shown here is derived from an EMBL/GenBank/DDBJ whole genome shotgun (WGS) entry which is preliminary data.</text>
</comment>
<evidence type="ECO:0000313" key="3">
    <source>
        <dbReference type="Proteomes" id="UP001589605"/>
    </source>
</evidence>
<keyword evidence="1" id="KW-0472">Membrane</keyword>
<feature type="transmembrane region" description="Helical" evidence="1">
    <location>
        <begin position="34"/>
        <end position="57"/>
    </location>
</feature>
<keyword evidence="3" id="KW-1185">Reference proteome</keyword>
<proteinExistence type="predicted"/>
<dbReference type="RefSeq" id="WP_382383004.1">
    <property type="nucleotide sequence ID" value="NZ_JBHMEZ010000012.1"/>
</dbReference>
<evidence type="ECO:0000313" key="2">
    <source>
        <dbReference type="EMBL" id="MFB9053745.1"/>
    </source>
</evidence>
<protein>
    <submittedName>
        <fullName evidence="2">Uncharacterized protein</fullName>
    </submittedName>
</protein>
<sequence length="248" mass="27857">MLTIILIAVAAILLTIGLVWLIDKFLPSGLKPVIIIALWALIAFLGYQTFMSVYTPIQFNKIKNKRYSLVIEKLIDIRDAQLAHKQVTGKFAGEFDHLIKFIDTAKYTITQRRDSTIIDEEMTKRYGGVESYKDIIIIDTLGFISVKDSLFKTSPRYKTMMNLPAGIGPEGATFKLEAGTLEQNDVKIPVFESSVKKDVILYDQERDLIIQENQVIAVDGVNGDALMVGSMNEVKTNGNWPKTYGDDE</sequence>
<feature type="transmembrane region" description="Helical" evidence="1">
    <location>
        <begin position="5"/>
        <end position="22"/>
    </location>
</feature>
<dbReference type="Proteomes" id="UP001589605">
    <property type="component" value="Unassembled WGS sequence"/>
</dbReference>
<organism evidence="2 3">
    <name type="scientific">Formosa undariae</name>
    <dbReference type="NCBI Taxonomy" id="1325436"/>
    <lineage>
        <taxon>Bacteria</taxon>
        <taxon>Pseudomonadati</taxon>
        <taxon>Bacteroidota</taxon>
        <taxon>Flavobacteriia</taxon>
        <taxon>Flavobacteriales</taxon>
        <taxon>Flavobacteriaceae</taxon>
        <taxon>Formosa</taxon>
    </lineage>
</organism>
<accession>A0ABV5F2S1</accession>
<dbReference type="EMBL" id="JBHMEZ010000012">
    <property type="protein sequence ID" value="MFB9053745.1"/>
    <property type="molecule type" value="Genomic_DNA"/>
</dbReference>
<keyword evidence="1" id="KW-0812">Transmembrane</keyword>
<reference evidence="2 3" key="1">
    <citation type="submission" date="2024-09" db="EMBL/GenBank/DDBJ databases">
        <authorList>
            <person name="Sun Q."/>
            <person name="Mori K."/>
        </authorList>
    </citation>
    <scope>NUCLEOTIDE SEQUENCE [LARGE SCALE GENOMIC DNA]</scope>
    <source>
        <strain evidence="2 3">CECT 8286</strain>
    </source>
</reference>
<gene>
    <name evidence="2" type="ORF">ACFFVB_11720</name>
</gene>
<keyword evidence="1" id="KW-1133">Transmembrane helix</keyword>
<name>A0ABV5F2S1_9FLAO</name>
<evidence type="ECO:0000256" key="1">
    <source>
        <dbReference type="SAM" id="Phobius"/>
    </source>
</evidence>